<accession>W4QDS3</accession>
<dbReference type="InterPro" id="IPR048862">
    <property type="entry name" value="SPOCS_spoVID_N"/>
</dbReference>
<feature type="compositionally biased region" description="Basic and acidic residues" evidence="1">
    <location>
        <begin position="220"/>
        <end position="245"/>
    </location>
</feature>
<dbReference type="SUPFAM" id="SSF54106">
    <property type="entry name" value="LysM domain"/>
    <property type="match status" value="1"/>
</dbReference>
<reference evidence="3" key="1">
    <citation type="journal article" date="2014" name="Genome Announc.">
        <title>Draft Genome Sequences of Three Alkaliphilic Bacillus Strains, Bacillus wakoensis JCM 9140T, Bacillus akibai JCM 9157T, and Bacillus hemicellulosilyticus JCM 9152T.</title>
        <authorList>
            <person name="Yuki M."/>
            <person name="Oshima K."/>
            <person name="Suda W."/>
            <person name="Oshida Y."/>
            <person name="Kitamura K."/>
            <person name="Iida T."/>
            <person name="Hattori M."/>
            <person name="Ohkuma M."/>
        </authorList>
    </citation>
    <scope>NUCLEOTIDE SEQUENCE [LARGE SCALE GENOMIC DNA]</scope>
    <source>
        <strain evidence="3">JCM 9152</strain>
    </source>
</reference>
<dbReference type="Pfam" id="PF20918">
    <property type="entry name" value="SPOCS_spoVID-N"/>
    <property type="match status" value="1"/>
</dbReference>
<dbReference type="NCBIfam" id="TIGR02907">
    <property type="entry name" value="spore_VI_D"/>
    <property type="match status" value="1"/>
</dbReference>
<dbReference type="AlphaFoldDB" id="W4QDS3"/>
<dbReference type="EMBL" id="BAUU01000009">
    <property type="protein sequence ID" value="GAE30205.1"/>
    <property type="molecule type" value="Genomic_DNA"/>
</dbReference>
<evidence type="ECO:0000259" key="2">
    <source>
        <dbReference type="PROSITE" id="PS51782"/>
    </source>
</evidence>
<comment type="caution">
    <text evidence="3">The sequence shown here is derived from an EMBL/GenBank/DDBJ whole genome shotgun (WGS) entry which is preliminary data.</text>
</comment>
<sequence>MNKGEEVEEVIGMSLEPEIMIEERDAHVYIRGGLRLLGEYRSSEKEQVDLESGSLEDQVSFRSVGDVKVSSNGVGEIKHYFPIDVTIPSNRIQNLDDVYVQVESFDYDLPEPSCIQLTADIAISGMTYKQDEAVDRVEKEDQEQKQEIEEATTTAFSFEAKKEQSIQKEMEVKQQVAEQAEQEKGNGLQEEEETTSENNSSVVSESENTPKLANEAEMEEVARSNDKLEEPVEERQEVEQEKEMNVHISPLKELAKPKPVDQPTSSNEQELDHDDAEKVGEEKPREENALYLTKMLSKGEERFSKWKMCIIQENESLEMIAQRYDISMSQLIRMNRLQGEQVEEGQILYIPVSVES</sequence>
<evidence type="ECO:0000256" key="1">
    <source>
        <dbReference type="SAM" id="MobiDB-lite"/>
    </source>
</evidence>
<dbReference type="InterPro" id="IPR036779">
    <property type="entry name" value="LysM_dom_sf"/>
</dbReference>
<dbReference type="OrthoDB" id="2966368at2"/>
<organism evidence="3 4">
    <name type="scientific">Halalkalibacter hemicellulosilyticusJCM 9152</name>
    <dbReference type="NCBI Taxonomy" id="1236971"/>
    <lineage>
        <taxon>Bacteria</taxon>
        <taxon>Bacillati</taxon>
        <taxon>Bacillota</taxon>
        <taxon>Bacilli</taxon>
        <taxon>Bacillales</taxon>
        <taxon>Bacillaceae</taxon>
        <taxon>Halalkalibacter</taxon>
    </lineage>
</organism>
<dbReference type="InterPro" id="IPR014256">
    <property type="entry name" value="Spore_VI_D"/>
</dbReference>
<keyword evidence="4" id="KW-1185">Reference proteome</keyword>
<dbReference type="InterPro" id="IPR018392">
    <property type="entry name" value="LysM"/>
</dbReference>
<protein>
    <submittedName>
        <fullName evidence="3">Stage VI sporulation protein D</fullName>
    </submittedName>
</protein>
<feature type="region of interest" description="Disordered" evidence="1">
    <location>
        <begin position="137"/>
        <end position="156"/>
    </location>
</feature>
<dbReference type="SMART" id="SM00257">
    <property type="entry name" value="LysM"/>
    <property type="match status" value="1"/>
</dbReference>
<evidence type="ECO:0000313" key="4">
    <source>
        <dbReference type="Proteomes" id="UP000018895"/>
    </source>
</evidence>
<dbReference type="Pfam" id="PF01476">
    <property type="entry name" value="LysM"/>
    <property type="match status" value="1"/>
</dbReference>
<dbReference type="PROSITE" id="PS51782">
    <property type="entry name" value="LYSM"/>
    <property type="match status" value="1"/>
</dbReference>
<dbReference type="STRING" id="1236971.JCM9152_1602"/>
<gene>
    <name evidence="3" type="ORF">JCM9152_1602</name>
</gene>
<feature type="compositionally biased region" description="Basic and acidic residues" evidence="1">
    <location>
        <begin position="275"/>
        <end position="286"/>
    </location>
</feature>
<dbReference type="Proteomes" id="UP000018895">
    <property type="component" value="Unassembled WGS sequence"/>
</dbReference>
<proteinExistence type="predicted"/>
<name>W4QDS3_9BACI</name>
<feature type="region of interest" description="Disordered" evidence="1">
    <location>
        <begin position="169"/>
        <end position="286"/>
    </location>
</feature>
<dbReference type="Gene3D" id="3.10.350.10">
    <property type="entry name" value="LysM domain"/>
    <property type="match status" value="1"/>
</dbReference>
<feature type="compositionally biased region" description="Low complexity" evidence="1">
    <location>
        <begin position="196"/>
        <end position="209"/>
    </location>
</feature>
<feature type="domain" description="LysM" evidence="2">
    <location>
        <begin position="307"/>
        <end position="350"/>
    </location>
</feature>
<feature type="compositionally biased region" description="Basic and acidic residues" evidence="1">
    <location>
        <begin position="137"/>
        <end position="148"/>
    </location>
</feature>
<evidence type="ECO:0000313" key="3">
    <source>
        <dbReference type="EMBL" id="GAE30205.1"/>
    </source>
</evidence>